<evidence type="ECO:0000313" key="4">
    <source>
        <dbReference type="Proteomes" id="UP000004367"/>
    </source>
</evidence>
<keyword evidence="4" id="KW-1185">Reference proteome</keyword>
<dbReference type="SUPFAM" id="SSF52266">
    <property type="entry name" value="SGNH hydrolase"/>
    <property type="match status" value="1"/>
</dbReference>
<evidence type="ECO:0000313" key="3">
    <source>
        <dbReference type="EMBL" id="GAB48331.1"/>
    </source>
</evidence>
<dbReference type="InterPro" id="IPR053140">
    <property type="entry name" value="GDSL_Rv0518-like"/>
</dbReference>
<dbReference type="Proteomes" id="UP000004367">
    <property type="component" value="Unassembled WGS sequence"/>
</dbReference>
<dbReference type="STRING" id="1089455.MOPEL_071_00470"/>
<evidence type="ECO:0000259" key="2">
    <source>
        <dbReference type="Pfam" id="PF13472"/>
    </source>
</evidence>
<dbReference type="InterPro" id="IPR036514">
    <property type="entry name" value="SGNH_hydro_sf"/>
</dbReference>
<dbReference type="Gene3D" id="3.40.50.1110">
    <property type="entry name" value="SGNH hydrolase"/>
    <property type="match status" value="1"/>
</dbReference>
<feature type="domain" description="SGNH hydrolase-type esterase" evidence="2">
    <location>
        <begin position="16"/>
        <end position="194"/>
    </location>
</feature>
<gene>
    <name evidence="3" type="ORF">MOPEL_071_00470</name>
</gene>
<dbReference type="RefSeq" id="WP_009482229.1">
    <property type="nucleotide sequence ID" value="NZ_BAFE01000051.1"/>
</dbReference>
<dbReference type="InterPro" id="IPR013830">
    <property type="entry name" value="SGNH_hydro"/>
</dbReference>
<dbReference type="Pfam" id="PF13472">
    <property type="entry name" value="Lipase_GDSL_2"/>
    <property type="match status" value="1"/>
</dbReference>
<dbReference type="eggNOG" id="COG2755">
    <property type="taxonomic scope" value="Bacteria"/>
</dbReference>
<evidence type="ECO:0000256" key="1">
    <source>
        <dbReference type="SAM" id="MobiDB-lite"/>
    </source>
</evidence>
<dbReference type="OrthoDB" id="3465773at2"/>
<dbReference type="PANTHER" id="PTHR43784">
    <property type="entry name" value="GDSL-LIKE LIPASE/ACYLHYDROLASE, PUTATIVE (AFU_ORTHOLOGUE AFUA_2G00820)-RELATED"/>
    <property type="match status" value="1"/>
</dbReference>
<dbReference type="CDD" id="cd01832">
    <property type="entry name" value="SGNH_hydrolase_like_1"/>
    <property type="match status" value="1"/>
</dbReference>
<dbReference type="EMBL" id="BAFE01000051">
    <property type="protein sequence ID" value="GAB48331.1"/>
    <property type="molecule type" value="Genomic_DNA"/>
</dbReference>
<feature type="region of interest" description="Disordered" evidence="1">
    <location>
        <begin position="245"/>
        <end position="267"/>
    </location>
</feature>
<reference evidence="3 4" key="1">
    <citation type="submission" date="2012-02" db="EMBL/GenBank/DDBJ databases">
        <title>Whole genome shotgun sequence of Mobilicoccus pelagius NBRC 104925.</title>
        <authorList>
            <person name="Yoshida Y."/>
            <person name="Hosoyama A."/>
            <person name="Tsuchikane K."/>
            <person name="Katsumata H."/>
            <person name="Yamazaki S."/>
            <person name="Fujita N."/>
        </authorList>
    </citation>
    <scope>NUCLEOTIDE SEQUENCE [LARGE SCALE GENOMIC DNA]</scope>
    <source>
        <strain evidence="3 4">NBRC 104925</strain>
    </source>
</reference>
<proteinExistence type="predicted"/>
<dbReference type="PANTHER" id="PTHR43784:SF2">
    <property type="entry name" value="GDSL-LIKE LIPASE_ACYLHYDROLASE, PUTATIVE (AFU_ORTHOLOGUE AFUA_2G00820)-RELATED"/>
    <property type="match status" value="1"/>
</dbReference>
<organism evidence="3 4">
    <name type="scientific">Mobilicoccus pelagius NBRC 104925</name>
    <dbReference type="NCBI Taxonomy" id="1089455"/>
    <lineage>
        <taxon>Bacteria</taxon>
        <taxon>Bacillati</taxon>
        <taxon>Actinomycetota</taxon>
        <taxon>Actinomycetes</taxon>
        <taxon>Micrococcales</taxon>
        <taxon>Dermatophilaceae</taxon>
        <taxon>Mobilicoccus</taxon>
    </lineage>
</organism>
<comment type="caution">
    <text evidence="3">The sequence shown here is derived from an EMBL/GenBank/DDBJ whole genome shotgun (WGS) entry which is preliminary data.</text>
</comment>
<accession>H5URH3</accession>
<sequence length="267" mass="29169">MQFLTPPEQGRRRYVAIGDSFTEGMNDPDPERPGEFRGWADRLAAMLHESAVARGGSLEYANLAIRGRKLDDVVGRQLDAALALQPDLVSIVGGGNDILRPRADIGALAAQLEDAVARIRATGADVLLVTSTDPKDAPVIRAVRGRHATYTACIWSIARRHGCAVVDQWGMNALKDWGCWSEDRLHMNAEGHRRVALAAYAALGHTDGDADPDAPMPPAPMLSRAERLRGDREWTRTHLRPWIGRRLTGRSSGDGLNPKRPTLTPPI</sequence>
<name>H5URH3_9MICO</name>
<dbReference type="AlphaFoldDB" id="H5URH3"/>
<protein>
    <recommendedName>
        <fullName evidence="2">SGNH hydrolase-type esterase domain-containing protein</fullName>
    </recommendedName>
</protein>